<dbReference type="OrthoDB" id="121137at2"/>
<evidence type="ECO:0000313" key="1">
    <source>
        <dbReference type="EMBL" id="RJF87359.1"/>
    </source>
</evidence>
<protein>
    <submittedName>
        <fullName evidence="1">Uncharacterized protein</fullName>
    </submittedName>
</protein>
<proteinExistence type="predicted"/>
<evidence type="ECO:0000313" key="2">
    <source>
        <dbReference type="Proteomes" id="UP000284605"/>
    </source>
</evidence>
<dbReference type="AlphaFoldDB" id="A0A418WBH4"/>
<organism evidence="1 2">
    <name type="scientific">Oleomonas cavernae</name>
    <dbReference type="NCBI Taxonomy" id="2320859"/>
    <lineage>
        <taxon>Bacteria</taxon>
        <taxon>Pseudomonadati</taxon>
        <taxon>Pseudomonadota</taxon>
        <taxon>Alphaproteobacteria</taxon>
        <taxon>Acetobacterales</taxon>
        <taxon>Acetobacteraceae</taxon>
        <taxon>Oleomonas</taxon>
    </lineage>
</organism>
<keyword evidence="2" id="KW-1185">Reference proteome</keyword>
<comment type="caution">
    <text evidence="1">The sequence shown here is derived from an EMBL/GenBank/DDBJ whole genome shotgun (WGS) entry which is preliminary data.</text>
</comment>
<accession>A0A418WBH4</accession>
<dbReference type="RefSeq" id="WP_119778001.1">
    <property type="nucleotide sequence ID" value="NZ_QYUK01000011.1"/>
</dbReference>
<sequence length="200" mass="21276">MGREVLARAEVGTKVAEVKVLLESHELILRGEIRRRLPRAEIEDVRVDGDRLRFTCAGEVVCLHLGSKVAEAWAKAIATPPPSLRAKLGLGKGAMAVLIGTCDDAALIEALEGALTGDLAKAAMIVARIDGPEDLAVARAAQARCPDLPVWAVYPKGKGVTYGDGPIRAALRDAGFRDTKSCAVSDRLTATRYNPTRPKA</sequence>
<dbReference type="Proteomes" id="UP000284605">
    <property type="component" value="Unassembled WGS sequence"/>
</dbReference>
<name>A0A418WBH4_9PROT</name>
<reference evidence="1 2" key="1">
    <citation type="submission" date="2018-09" db="EMBL/GenBank/DDBJ databases">
        <authorList>
            <person name="Zhu H."/>
        </authorList>
    </citation>
    <scope>NUCLEOTIDE SEQUENCE [LARGE SCALE GENOMIC DNA]</scope>
    <source>
        <strain evidence="1 2">K1W22B-8</strain>
    </source>
</reference>
<gene>
    <name evidence="1" type="ORF">D3874_10250</name>
</gene>
<dbReference type="EMBL" id="QYUK01000011">
    <property type="protein sequence ID" value="RJF87359.1"/>
    <property type="molecule type" value="Genomic_DNA"/>
</dbReference>